<reference evidence="1 2" key="1">
    <citation type="journal article" date="2018" name="Front. Microbiol.">
        <title>Adaptation of the Freshwater Bloom-Forming Cyanobacterium Microcystis aeruginosa to Brackish Water Is Driven by Recent Horizontal Transfer of Sucrose Genes.</title>
        <authorList>
            <person name="Tanabe Y."/>
            <person name="Hodoki Y."/>
            <person name="Sano T."/>
            <person name="Tada K."/>
            <person name="Watanabe M.M."/>
        </authorList>
    </citation>
    <scope>NUCLEOTIDE SEQUENCE [LARGE SCALE GENOMIC DNA]</scope>
    <source>
        <strain evidence="1 2">Sj</strain>
    </source>
</reference>
<dbReference type="EMBL" id="BDSG01000003">
    <property type="protein sequence ID" value="GBL08703.1"/>
    <property type="molecule type" value="Genomic_DNA"/>
</dbReference>
<accession>A0A2Z6ULN1</accession>
<comment type="caution">
    <text evidence="1">The sequence shown here is derived from an EMBL/GenBank/DDBJ whole genome shotgun (WGS) entry which is preliminary data.</text>
</comment>
<sequence>MVGAYWRLGELKKQFYQGRELWPRNTGKKR</sequence>
<protein>
    <submittedName>
        <fullName evidence="1">Uncharacterized protein</fullName>
    </submittedName>
</protein>
<name>A0A2Z6ULN1_MICAE</name>
<evidence type="ECO:0000313" key="2">
    <source>
        <dbReference type="Proteomes" id="UP000248272"/>
    </source>
</evidence>
<proteinExistence type="predicted"/>
<gene>
    <name evidence="1" type="ORF">MSj_00177</name>
</gene>
<evidence type="ECO:0000313" key="1">
    <source>
        <dbReference type="EMBL" id="GBL08703.1"/>
    </source>
</evidence>
<dbReference type="AlphaFoldDB" id="A0A2Z6ULN1"/>
<organism evidence="1 2">
    <name type="scientific">Microcystis aeruginosa Sj</name>
    <dbReference type="NCBI Taxonomy" id="1979544"/>
    <lineage>
        <taxon>Bacteria</taxon>
        <taxon>Bacillati</taxon>
        <taxon>Cyanobacteriota</taxon>
        <taxon>Cyanophyceae</taxon>
        <taxon>Oscillatoriophycideae</taxon>
        <taxon>Chroococcales</taxon>
        <taxon>Microcystaceae</taxon>
        <taxon>Microcystis</taxon>
    </lineage>
</organism>
<dbReference type="Proteomes" id="UP000248272">
    <property type="component" value="Unassembled WGS sequence"/>
</dbReference>